<keyword evidence="11" id="KW-1185">Reference proteome</keyword>
<dbReference type="AlphaFoldDB" id="A4BXC7"/>
<accession>A4BXC7</accession>
<evidence type="ECO:0000313" key="10">
    <source>
        <dbReference type="EMBL" id="EAR13618.1"/>
    </source>
</evidence>
<name>A4BXC7_9FLAO</name>
<dbReference type="GO" id="GO:0008320">
    <property type="term" value="F:protein transmembrane transporter activity"/>
    <property type="evidence" value="ECO:0007669"/>
    <property type="project" value="UniProtKB-UniRule"/>
</dbReference>
<evidence type="ECO:0000256" key="4">
    <source>
        <dbReference type="ARBA" id="ARBA00022692"/>
    </source>
</evidence>
<dbReference type="GO" id="GO:0043953">
    <property type="term" value="P:protein transport by the Tat complex"/>
    <property type="evidence" value="ECO:0007669"/>
    <property type="project" value="UniProtKB-UniRule"/>
</dbReference>
<keyword evidence="4 9" id="KW-0812">Transmembrane</keyword>
<evidence type="ECO:0000256" key="1">
    <source>
        <dbReference type="ARBA" id="ARBA00004162"/>
    </source>
</evidence>
<sequence>MNSLFIYFGMIGGMQIAIIVVVVLLFFGGKKIPELMKGLGSGIKEFKNAAKEEEPEDKIEEKK</sequence>
<keyword evidence="6 9" id="KW-1133">Transmembrane helix</keyword>
<keyword evidence="8 9" id="KW-0472">Membrane</keyword>
<dbReference type="HAMAP" id="MF_00236">
    <property type="entry name" value="TatA_E"/>
    <property type="match status" value="1"/>
</dbReference>
<dbReference type="GO" id="GO:0033281">
    <property type="term" value="C:TAT protein transport complex"/>
    <property type="evidence" value="ECO:0007669"/>
    <property type="project" value="UniProtKB-UniRule"/>
</dbReference>
<protein>
    <recommendedName>
        <fullName evidence="9">Sec-independent protein translocase protein TatA</fullName>
    </recommendedName>
</protein>
<proteinExistence type="inferred from homology"/>
<organism evidence="10 11">
    <name type="scientific">Polaribacter irgensii 23-P</name>
    <dbReference type="NCBI Taxonomy" id="313594"/>
    <lineage>
        <taxon>Bacteria</taxon>
        <taxon>Pseudomonadati</taxon>
        <taxon>Bacteroidota</taxon>
        <taxon>Flavobacteriia</taxon>
        <taxon>Flavobacteriales</taxon>
        <taxon>Flavobacteriaceae</taxon>
    </lineage>
</organism>
<evidence type="ECO:0000256" key="3">
    <source>
        <dbReference type="ARBA" id="ARBA00022475"/>
    </source>
</evidence>
<dbReference type="PANTHER" id="PTHR42982">
    <property type="entry name" value="SEC-INDEPENDENT PROTEIN TRANSLOCASE PROTEIN TATA"/>
    <property type="match status" value="1"/>
</dbReference>
<evidence type="ECO:0000313" key="11">
    <source>
        <dbReference type="Proteomes" id="UP000003053"/>
    </source>
</evidence>
<keyword evidence="5 9" id="KW-0653">Protein transport</keyword>
<dbReference type="EMBL" id="AAOG01000001">
    <property type="protein sequence ID" value="EAR13618.1"/>
    <property type="molecule type" value="Genomic_DNA"/>
</dbReference>
<comment type="subcellular location">
    <subcellularLocation>
        <location evidence="1 9">Cell membrane</location>
        <topology evidence="1 9">Single-pass membrane protein</topology>
    </subcellularLocation>
</comment>
<comment type="subunit">
    <text evidence="9">Forms a complex with TatC.</text>
</comment>
<comment type="function">
    <text evidence="9">Part of the twin-arginine translocation (Tat) system that transports large folded proteins containing a characteristic twin-arginine motif in their signal peptide across membranes. TatA could form the protein-conducting channel of the Tat system.</text>
</comment>
<evidence type="ECO:0000256" key="9">
    <source>
        <dbReference type="HAMAP-Rule" id="MF_00236"/>
    </source>
</evidence>
<reference evidence="10 11" key="1">
    <citation type="submission" date="2006-02" db="EMBL/GenBank/DDBJ databases">
        <authorList>
            <person name="Murray A."/>
            <person name="Staley J."/>
            <person name="Ferriera S."/>
            <person name="Johnson J."/>
            <person name="Kravitz S."/>
            <person name="Halpern A."/>
            <person name="Remington K."/>
            <person name="Beeson K."/>
            <person name="Tran B."/>
            <person name="Rogers Y.-H."/>
            <person name="Friedman R."/>
            <person name="Venter J.C."/>
        </authorList>
    </citation>
    <scope>NUCLEOTIDE SEQUENCE [LARGE SCALE GENOMIC DNA]</scope>
    <source>
        <strain evidence="10 11">23-P</strain>
    </source>
</reference>
<dbReference type="Proteomes" id="UP000003053">
    <property type="component" value="Unassembled WGS sequence"/>
</dbReference>
<dbReference type="STRING" id="313594.PI23P_03952"/>
<dbReference type="PANTHER" id="PTHR42982:SF1">
    <property type="entry name" value="SEC-INDEPENDENT PROTEIN TRANSLOCASE PROTEIN TATA"/>
    <property type="match status" value="1"/>
</dbReference>
<evidence type="ECO:0000256" key="5">
    <source>
        <dbReference type="ARBA" id="ARBA00022927"/>
    </source>
</evidence>
<feature type="transmembrane region" description="Helical" evidence="9">
    <location>
        <begin position="6"/>
        <end position="27"/>
    </location>
</feature>
<dbReference type="HOGENOM" id="CLU_086034_6_2_10"/>
<keyword evidence="7 9" id="KW-0811">Translocation</keyword>
<keyword evidence="2 9" id="KW-0813">Transport</keyword>
<dbReference type="RefSeq" id="WP_004569416.1">
    <property type="nucleotide sequence ID" value="NZ_CH724148.1"/>
</dbReference>
<keyword evidence="3 9" id="KW-1003">Cell membrane</keyword>
<dbReference type="Gene3D" id="1.20.5.3310">
    <property type="match status" value="1"/>
</dbReference>
<comment type="caution">
    <text evidence="10">The sequence shown here is derived from an EMBL/GenBank/DDBJ whole genome shotgun (WGS) entry which is preliminary data.</text>
</comment>
<dbReference type="InterPro" id="IPR006312">
    <property type="entry name" value="TatA/E"/>
</dbReference>
<evidence type="ECO:0000256" key="8">
    <source>
        <dbReference type="ARBA" id="ARBA00023136"/>
    </source>
</evidence>
<dbReference type="Pfam" id="PF02416">
    <property type="entry name" value="TatA_B_E"/>
    <property type="match status" value="1"/>
</dbReference>
<evidence type="ECO:0000256" key="7">
    <source>
        <dbReference type="ARBA" id="ARBA00023010"/>
    </source>
</evidence>
<dbReference type="NCBIfam" id="TIGR01411">
    <property type="entry name" value="tatAE"/>
    <property type="match status" value="1"/>
</dbReference>
<dbReference type="InterPro" id="IPR003369">
    <property type="entry name" value="TatA/B/E"/>
</dbReference>
<comment type="similarity">
    <text evidence="9">Belongs to the TatA/E family.</text>
</comment>
<gene>
    <name evidence="9" type="primary">tatA</name>
    <name evidence="10" type="ORF">PI23P_03952</name>
</gene>
<evidence type="ECO:0000256" key="6">
    <source>
        <dbReference type="ARBA" id="ARBA00022989"/>
    </source>
</evidence>
<evidence type="ECO:0000256" key="2">
    <source>
        <dbReference type="ARBA" id="ARBA00022448"/>
    </source>
</evidence>
<dbReference type="eggNOG" id="COG1826">
    <property type="taxonomic scope" value="Bacteria"/>
</dbReference>